<accession>A0A914M6D2</accession>
<evidence type="ECO:0000256" key="1">
    <source>
        <dbReference type="SAM" id="Phobius"/>
    </source>
</evidence>
<dbReference type="Proteomes" id="UP000887563">
    <property type="component" value="Unplaced"/>
</dbReference>
<organism evidence="2 3">
    <name type="scientific">Meloidogyne incognita</name>
    <name type="common">Southern root-knot nematode worm</name>
    <name type="synonym">Oxyuris incognita</name>
    <dbReference type="NCBI Taxonomy" id="6306"/>
    <lineage>
        <taxon>Eukaryota</taxon>
        <taxon>Metazoa</taxon>
        <taxon>Ecdysozoa</taxon>
        <taxon>Nematoda</taxon>
        <taxon>Chromadorea</taxon>
        <taxon>Rhabditida</taxon>
        <taxon>Tylenchina</taxon>
        <taxon>Tylenchomorpha</taxon>
        <taxon>Tylenchoidea</taxon>
        <taxon>Meloidogynidae</taxon>
        <taxon>Meloidogyninae</taxon>
        <taxon>Meloidogyne</taxon>
        <taxon>Meloidogyne incognita group</taxon>
    </lineage>
</organism>
<evidence type="ECO:0000313" key="3">
    <source>
        <dbReference type="WBParaSite" id="Minc3s01052g20231"/>
    </source>
</evidence>
<feature type="transmembrane region" description="Helical" evidence="1">
    <location>
        <begin position="54"/>
        <end position="79"/>
    </location>
</feature>
<dbReference type="WBParaSite" id="Minc3s01052g20231">
    <property type="protein sequence ID" value="Minc3s01052g20231"/>
    <property type="gene ID" value="Minc3s01052g20231"/>
</dbReference>
<sequence length="135" mass="15233">MFYLVSFFIRPRLSITNIILGISEGRDQSVIQSAYYIPSYSIILGSTLAQHKAVLFFCVFTSVFSFLSIFVGACSYCFLPNAILHTISVGLAIVQFLQTFLFGWQLKMILVFGDLLLLFINNTFHMHSSFTALAH</sequence>
<reference evidence="3" key="1">
    <citation type="submission" date="2022-11" db="UniProtKB">
        <authorList>
            <consortium name="WormBaseParasite"/>
        </authorList>
    </citation>
    <scope>IDENTIFICATION</scope>
</reference>
<keyword evidence="1" id="KW-1133">Transmembrane helix</keyword>
<feature type="transmembrane region" description="Helical" evidence="1">
    <location>
        <begin position="100"/>
        <end position="120"/>
    </location>
</feature>
<keyword evidence="2" id="KW-1185">Reference proteome</keyword>
<proteinExistence type="predicted"/>
<keyword evidence="1" id="KW-0812">Transmembrane</keyword>
<protein>
    <submittedName>
        <fullName evidence="3">Uncharacterized protein</fullName>
    </submittedName>
</protein>
<keyword evidence="1" id="KW-0472">Membrane</keyword>
<name>A0A914M6D2_MELIC</name>
<evidence type="ECO:0000313" key="2">
    <source>
        <dbReference type="Proteomes" id="UP000887563"/>
    </source>
</evidence>
<dbReference type="AlphaFoldDB" id="A0A914M6D2"/>